<sequence length="210" mass="22549">MCNDYERHIEWKAYCEAVAAAGLGMPTDAGPGQVPPADDVRVNDSAPVMRARGNVVELATMRWGFTPPRAGAAPVFNFKSEGRSFANSNRCLIPASAFFEFTGAKSPKSKWRFALTEAPVLAVAGLWREDAAGAAFTMLTTAPGPDVEPFHDRQIAVLPAGDWAAWLYLERPEAELLRPLPAGSLTVTLARPGREAPGAELLDLTTRSAP</sequence>
<evidence type="ECO:0000256" key="4">
    <source>
        <dbReference type="ARBA" id="ARBA00022801"/>
    </source>
</evidence>
<accession>A0ABQ1S9D4</accession>
<reference evidence="10" key="1">
    <citation type="journal article" date="2019" name="Int. J. Syst. Evol. Microbiol.">
        <title>The Global Catalogue of Microorganisms (GCM) 10K type strain sequencing project: providing services to taxonomists for standard genome sequencing and annotation.</title>
        <authorList>
            <consortium name="The Broad Institute Genomics Platform"/>
            <consortium name="The Broad Institute Genome Sequencing Center for Infectious Disease"/>
            <person name="Wu L."/>
            <person name="Ma J."/>
        </authorList>
    </citation>
    <scope>NUCLEOTIDE SEQUENCE [LARGE SCALE GENOMIC DNA]</scope>
    <source>
        <strain evidence="10">CGMCC 1.15959</strain>
    </source>
</reference>
<organism evidence="9 10">
    <name type="scientific">Tsuneonella deserti</name>
    <dbReference type="NCBI Taxonomy" id="2035528"/>
    <lineage>
        <taxon>Bacteria</taxon>
        <taxon>Pseudomonadati</taxon>
        <taxon>Pseudomonadota</taxon>
        <taxon>Alphaproteobacteria</taxon>
        <taxon>Sphingomonadales</taxon>
        <taxon>Erythrobacteraceae</taxon>
        <taxon>Tsuneonella</taxon>
    </lineage>
</organism>
<evidence type="ECO:0000256" key="1">
    <source>
        <dbReference type="ARBA" id="ARBA00008136"/>
    </source>
</evidence>
<dbReference type="Gene3D" id="3.90.1680.10">
    <property type="entry name" value="SOS response associated peptidase-like"/>
    <property type="match status" value="1"/>
</dbReference>
<name>A0ABQ1S9D4_9SPHN</name>
<evidence type="ECO:0000256" key="5">
    <source>
        <dbReference type="ARBA" id="ARBA00023124"/>
    </source>
</evidence>
<comment type="caution">
    <text evidence="9">The sequence shown here is derived from an EMBL/GenBank/DDBJ whole genome shotgun (WGS) entry which is preliminary data.</text>
</comment>
<dbReference type="RefSeq" id="WP_188645022.1">
    <property type="nucleotide sequence ID" value="NZ_BMKL01000001.1"/>
</dbReference>
<keyword evidence="6" id="KW-0238">DNA-binding</keyword>
<keyword evidence="3" id="KW-0227">DNA damage</keyword>
<protein>
    <recommendedName>
        <fullName evidence="8">Abasic site processing protein</fullName>
        <ecNumber evidence="8">3.4.-.-</ecNumber>
    </recommendedName>
</protein>
<evidence type="ECO:0000256" key="2">
    <source>
        <dbReference type="ARBA" id="ARBA00022670"/>
    </source>
</evidence>
<dbReference type="InterPro" id="IPR036590">
    <property type="entry name" value="SRAP-like"/>
</dbReference>
<gene>
    <name evidence="9" type="ORF">GCM10011515_20220</name>
</gene>
<dbReference type="EMBL" id="BMKL01000001">
    <property type="protein sequence ID" value="GGE00371.1"/>
    <property type="molecule type" value="Genomic_DNA"/>
</dbReference>
<dbReference type="SUPFAM" id="SSF143081">
    <property type="entry name" value="BB1717-like"/>
    <property type="match status" value="1"/>
</dbReference>
<evidence type="ECO:0000256" key="3">
    <source>
        <dbReference type="ARBA" id="ARBA00022763"/>
    </source>
</evidence>
<evidence type="ECO:0000313" key="9">
    <source>
        <dbReference type="EMBL" id="GGE00371.1"/>
    </source>
</evidence>
<keyword evidence="7" id="KW-0456">Lyase</keyword>
<dbReference type="PANTHER" id="PTHR13604:SF0">
    <property type="entry name" value="ABASIC SITE PROCESSING PROTEIN HMCES"/>
    <property type="match status" value="1"/>
</dbReference>
<dbReference type="InterPro" id="IPR003738">
    <property type="entry name" value="SRAP"/>
</dbReference>
<evidence type="ECO:0000256" key="7">
    <source>
        <dbReference type="ARBA" id="ARBA00023239"/>
    </source>
</evidence>
<comment type="similarity">
    <text evidence="1 8">Belongs to the SOS response-associated peptidase family.</text>
</comment>
<evidence type="ECO:0000256" key="8">
    <source>
        <dbReference type="RuleBase" id="RU364100"/>
    </source>
</evidence>
<dbReference type="Proteomes" id="UP000619041">
    <property type="component" value="Unassembled WGS sequence"/>
</dbReference>
<evidence type="ECO:0000256" key="6">
    <source>
        <dbReference type="ARBA" id="ARBA00023125"/>
    </source>
</evidence>
<dbReference type="Pfam" id="PF02586">
    <property type="entry name" value="SRAP"/>
    <property type="match status" value="1"/>
</dbReference>
<dbReference type="EC" id="3.4.-.-" evidence="8"/>
<keyword evidence="4 8" id="KW-0378">Hydrolase</keyword>
<keyword evidence="5" id="KW-0190">Covalent protein-DNA linkage</keyword>
<proteinExistence type="inferred from homology"/>
<dbReference type="PANTHER" id="PTHR13604">
    <property type="entry name" value="DC12-RELATED"/>
    <property type="match status" value="1"/>
</dbReference>
<evidence type="ECO:0000313" key="10">
    <source>
        <dbReference type="Proteomes" id="UP000619041"/>
    </source>
</evidence>
<keyword evidence="10" id="KW-1185">Reference proteome</keyword>
<keyword evidence="2 8" id="KW-0645">Protease</keyword>